<evidence type="ECO:0000313" key="3">
    <source>
        <dbReference type="EMBL" id="EPX76786.1"/>
    </source>
</evidence>
<evidence type="ECO:0000259" key="2">
    <source>
        <dbReference type="PROSITE" id="PS51688"/>
    </source>
</evidence>
<dbReference type="EMBL" id="APVH01000043">
    <property type="protein sequence ID" value="EPX76786.1"/>
    <property type="molecule type" value="Genomic_DNA"/>
</dbReference>
<reference evidence="4" key="1">
    <citation type="journal article" date="2014" name="Stand. Genomic Sci.">
        <title>Genome sequence of the exopolysaccharide-producing Salipiger mucosus type strain (DSM 16094(T)), a moderately halophilic member of the Roseobacter clade.</title>
        <authorList>
            <person name="Riedel T."/>
            <person name="Spring S."/>
            <person name="Fiebig A."/>
            <person name="Petersen J."/>
            <person name="Kyrpides N.C."/>
            <person name="Goker M."/>
            <person name="Klenk H.P."/>
        </authorList>
    </citation>
    <scope>NUCLEOTIDE SEQUENCE [LARGE SCALE GENOMIC DNA]</scope>
    <source>
        <strain evidence="4">DSM 16094</strain>
    </source>
</reference>
<dbReference type="AlphaFoldDB" id="S9Q5X6"/>
<protein>
    <submittedName>
        <fullName evidence="3">Conjugative transfer pilus-tip adhesin protein PilV in PFGI-1-like cluster</fullName>
    </submittedName>
</protein>
<dbReference type="Proteomes" id="UP000015347">
    <property type="component" value="Unassembled WGS sequence"/>
</dbReference>
<gene>
    <name evidence="3" type="ORF">Salmuc_04672</name>
</gene>
<dbReference type="eggNOG" id="COG2165">
    <property type="taxonomic scope" value="Bacteria"/>
</dbReference>
<accession>S9Q5X6</accession>
<sequence>MNFKTALQRRGERGLNLMEVGIALVAVTFIVMQIMSMLSDNARTLKSQSDAEKMTTITEASERYLSTYRSDLLAATGGGGTLAIPAGRQCAGCAQPSSPAGLPTIQDAGFLPDLFVDTNSNQQSHALLVKQTAGGDLEAVLTSYGGSTMSDENVGQVSALLGAAGGGVFNNDAIGATDEISGVHGGWGDDVSNWNASIDGTNVQPSPGTVQVSMGLADVVGVGASIDEDKFLHREDSSAPLNGMETDLHMDGDGTEHNIDGVNYIQAREVRATEVRAAAMIDTTTGTPHPDGETWEVNPTHGTFLNRLYAEQMNLDDTKYRNDKIVWGATGTIEGPTDFTDDITVQDVTADNVYATNSVQAASMSSTGDIAADGNIEVGTVTPSGTGNIFVENRGTFDQIYTNSLANVENLRVRGEIYGDISFGSGGATSVDFNFGGTTTYIDGAGIHTDGSVETSNLYFTSDRRLKTDIEDIDGDMISELRPRAFTWKDDGGSALGFIAQEVEEDFPELVRTDPETGIKSVKYTDLIAPLVAKSQSTEDALEALTERVEELEDANR</sequence>
<feature type="domain" description="Peptidase S74" evidence="2">
    <location>
        <begin position="462"/>
        <end position="549"/>
    </location>
</feature>
<keyword evidence="1" id="KW-0472">Membrane</keyword>
<evidence type="ECO:0000313" key="4">
    <source>
        <dbReference type="Proteomes" id="UP000015347"/>
    </source>
</evidence>
<organism evidence="3 4">
    <name type="scientific">Salipiger mucosus DSM 16094</name>
    <dbReference type="NCBI Taxonomy" id="1123237"/>
    <lineage>
        <taxon>Bacteria</taxon>
        <taxon>Pseudomonadati</taxon>
        <taxon>Pseudomonadota</taxon>
        <taxon>Alphaproteobacteria</taxon>
        <taxon>Rhodobacterales</taxon>
        <taxon>Roseobacteraceae</taxon>
        <taxon>Salipiger</taxon>
    </lineage>
</organism>
<dbReference type="eggNOG" id="COG5295">
    <property type="taxonomic scope" value="Bacteria"/>
</dbReference>
<keyword evidence="1" id="KW-1133">Transmembrane helix</keyword>
<keyword evidence="1" id="KW-0812">Transmembrane</keyword>
<dbReference type="OrthoDB" id="197257at2"/>
<dbReference type="STRING" id="1123237.Salmuc_04672"/>
<dbReference type="InterPro" id="IPR030392">
    <property type="entry name" value="S74_ICA"/>
</dbReference>
<dbReference type="HOGENOM" id="CLU_489055_0_0_5"/>
<dbReference type="PROSITE" id="PS51688">
    <property type="entry name" value="ICA"/>
    <property type="match status" value="1"/>
</dbReference>
<evidence type="ECO:0000256" key="1">
    <source>
        <dbReference type="SAM" id="Phobius"/>
    </source>
</evidence>
<comment type="caution">
    <text evidence="3">The sequence shown here is derived from an EMBL/GenBank/DDBJ whole genome shotgun (WGS) entry which is preliminary data.</text>
</comment>
<proteinExistence type="predicted"/>
<name>S9Q5X6_9RHOB</name>
<keyword evidence="4" id="KW-1185">Reference proteome</keyword>
<feature type="transmembrane region" description="Helical" evidence="1">
    <location>
        <begin position="20"/>
        <end position="38"/>
    </location>
</feature>
<dbReference type="RefSeq" id="WP_020041780.1">
    <property type="nucleotide sequence ID" value="NZ_KE557281.1"/>
</dbReference>
<dbReference type="Pfam" id="PF13884">
    <property type="entry name" value="Peptidase_S74"/>
    <property type="match status" value="1"/>
</dbReference>